<dbReference type="EMBL" id="RQYT01000029">
    <property type="protein sequence ID" value="RRD48820.1"/>
    <property type="molecule type" value="Genomic_DNA"/>
</dbReference>
<proteinExistence type="predicted"/>
<accession>A0A3P1WTY0</accession>
<comment type="caution">
    <text evidence="1">The sequence shown here is derived from an EMBL/GenBank/DDBJ whole genome shotgun (WGS) entry which is preliminary data.</text>
</comment>
<evidence type="ECO:0000313" key="1">
    <source>
        <dbReference type="EMBL" id="RRD48820.1"/>
    </source>
</evidence>
<protein>
    <submittedName>
        <fullName evidence="1">Uncharacterized protein</fullName>
    </submittedName>
</protein>
<evidence type="ECO:0000313" key="2">
    <source>
        <dbReference type="Proteomes" id="UP000280935"/>
    </source>
</evidence>
<dbReference type="RefSeq" id="WP_125228527.1">
    <property type="nucleotide sequence ID" value="NZ_RQYT01000029.1"/>
</dbReference>
<organism evidence="1 2">
    <name type="scientific">Arachnia propionica</name>
    <dbReference type="NCBI Taxonomy" id="1750"/>
    <lineage>
        <taxon>Bacteria</taxon>
        <taxon>Bacillati</taxon>
        <taxon>Actinomycetota</taxon>
        <taxon>Actinomycetes</taxon>
        <taxon>Propionibacteriales</taxon>
        <taxon>Propionibacteriaceae</taxon>
        <taxon>Arachnia</taxon>
    </lineage>
</organism>
<reference evidence="1 2" key="1">
    <citation type="submission" date="2018-11" db="EMBL/GenBank/DDBJ databases">
        <title>Genomes From Bacteria Associated with the Canine Oral Cavity: a Test Case for Automated Genome-Based Taxonomic Assignment.</title>
        <authorList>
            <person name="Coil D.A."/>
            <person name="Jospin G."/>
            <person name="Darling A.E."/>
            <person name="Wallis C."/>
            <person name="Davis I.J."/>
            <person name="Harris S."/>
            <person name="Eisen J.A."/>
            <person name="Holcombe L.J."/>
            <person name="O'Flynn C."/>
        </authorList>
    </citation>
    <scope>NUCLEOTIDE SEQUENCE [LARGE SCALE GENOMIC DNA]</scope>
    <source>
        <strain evidence="1 2">OH2822_COT-296</strain>
    </source>
</reference>
<dbReference type="OrthoDB" id="3261064at2"/>
<dbReference type="AlphaFoldDB" id="A0A3P1WTY0"/>
<gene>
    <name evidence="1" type="ORF">EII35_11045</name>
</gene>
<sequence>MGSRLGVVIKDHIGWDIRYDRWGAQTIGLDIALDGVTATLERVRQMEPMGSSPYLWQDASWMEGSLLIDLTTQRVVWAEESDAIYLPRLINAAIEVTWPGWSAIWSSEGTRGVLALCGVNPATIFTRTDFHTIGLDCIERMTPWGEFPEGHLISIRLEDGGLAVWEGDCAVDDIASLGPAHTHHLATEVLRRLRAGEPVQRDKEPTGWELPDTGIHVDFTSSSLRWWSLCDTDRGLEAFAGQWPDWSVEPLGDWYEWQERIIGKPIRTWRQELRAFRRCVEEAYREGRRANPMRSLMSRMVEHGERVVPTPAAMITVPARRQGTAQELDRLLSRLEITGPLPPARYVNRNGVVRQPSP</sequence>
<name>A0A3P1WTY0_9ACTN</name>
<dbReference type="Proteomes" id="UP000280935">
    <property type="component" value="Unassembled WGS sequence"/>
</dbReference>